<dbReference type="InterPro" id="IPR051198">
    <property type="entry name" value="BchE-like"/>
</dbReference>
<dbReference type="GO" id="GO:0046872">
    <property type="term" value="F:metal ion binding"/>
    <property type="evidence" value="ECO:0007669"/>
    <property type="project" value="UniProtKB-KW"/>
</dbReference>
<dbReference type="SFLD" id="SFLDS00029">
    <property type="entry name" value="Radical_SAM"/>
    <property type="match status" value="1"/>
</dbReference>
<dbReference type="InterPro" id="IPR023404">
    <property type="entry name" value="rSAM_horseshoe"/>
</dbReference>
<gene>
    <name evidence="7" type="ORF">EDD78_102309</name>
</gene>
<proteinExistence type="predicted"/>
<dbReference type="Proteomes" id="UP000294682">
    <property type="component" value="Unassembled WGS sequence"/>
</dbReference>
<organism evidence="7 8">
    <name type="scientific">Harryflintia acetispora</name>
    <dbReference type="NCBI Taxonomy" id="1849041"/>
    <lineage>
        <taxon>Bacteria</taxon>
        <taxon>Bacillati</taxon>
        <taxon>Bacillota</taxon>
        <taxon>Clostridia</taxon>
        <taxon>Eubacteriales</taxon>
        <taxon>Oscillospiraceae</taxon>
        <taxon>Harryflintia</taxon>
    </lineage>
</organism>
<dbReference type="InterPro" id="IPR007197">
    <property type="entry name" value="rSAM"/>
</dbReference>
<dbReference type="AlphaFoldDB" id="A0A9X8Y935"/>
<dbReference type="GO" id="GO:0051536">
    <property type="term" value="F:iron-sulfur cluster binding"/>
    <property type="evidence" value="ECO:0007669"/>
    <property type="project" value="UniProtKB-KW"/>
</dbReference>
<dbReference type="InterPro" id="IPR006638">
    <property type="entry name" value="Elp3/MiaA/NifB-like_rSAM"/>
</dbReference>
<comment type="caution">
    <text evidence="7">The sequence shown here is derived from an EMBL/GenBank/DDBJ whole genome shotgun (WGS) entry which is preliminary data.</text>
</comment>
<keyword evidence="5" id="KW-0411">Iron-sulfur</keyword>
<accession>A0A9X8Y935</accession>
<feature type="domain" description="Radical SAM core" evidence="6">
    <location>
        <begin position="1"/>
        <end position="236"/>
    </location>
</feature>
<evidence type="ECO:0000256" key="4">
    <source>
        <dbReference type="ARBA" id="ARBA00023004"/>
    </source>
</evidence>
<comment type="cofactor">
    <cofactor evidence="1">
        <name>[4Fe-4S] cluster</name>
        <dbReference type="ChEBI" id="CHEBI:49883"/>
    </cofactor>
</comment>
<evidence type="ECO:0000256" key="2">
    <source>
        <dbReference type="ARBA" id="ARBA00022691"/>
    </source>
</evidence>
<keyword evidence="4" id="KW-0408">Iron</keyword>
<keyword evidence="3" id="KW-0479">Metal-binding</keyword>
<dbReference type="SFLD" id="SFLDG01082">
    <property type="entry name" value="B12-binding_domain_containing"/>
    <property type="match status" value="1"/>
</dbReference>
<dbReference type="SFLD" id="SFLDG01086">
    <property type="entry name" value="elongater_protein-like"/>
    <property type="match status" value="1"/>
</dbReference>
<evidence type="ECO:0000256" key="3">
    <source>
        <dbReference type="ARBA" id="ARBA00022723"/>
    </source>
</evidence>
<keyword evidence="8" id="KW-1185">Reference proteome</keyword>
<dbReference type="RefSeq" id="WP_132084062.1">
    <property type="nucleotide sequence ID" value="NZ_SLUK01000002.1"/>
</dbReference>
<keyword evidence="2" id="KW-0949">S-adenosyl-L-methionine</keyword>
<dbReference type="GO" id="GO:0003824">
    <property type="term" value="F:catalytic activity"/>
    <property type="evidence" value="ECO:0007669"/>
    <property type="project" value="InterPro"/>
</dbReference>
<dbReference type="PROSITE" id="PS51918">
    <property type="entry name" value="RADICAL_SAM"/>
    <property type="match status" value="1"/>
</dbReference>
<evidence type="ECO:0000256" key="1">
    <source>
        <dbReference type="ARBA" id="ARBA00001966"/>
    </source>
</evidence>
<evidence type="ECO:0000313" key="7">
    <source>
        <dbReference type="EMBL" id="TCL44683.1"/>
    </source>
</evidence>
<protein>
    <submittedName>
        <fullName evidence="7">Radical SAM family protein</fullName>
    </submittedName>
</protein>
<dbReference type="EMBL" id="SLUK01000002">
    <property type="protein sequence ID" value="TCL44683.1"/>
    <property type="molecule type" value="Genomic_DNA"/>
</dbReference>
<dbReference type="InterPro" id="IPR032432">
    <property type="entry name" value="Radical_SAM_C"/>
</dbReference>
<name>A0A9X8Y935_9FIRM</name>
<dbReference type="PANTHER" id="PTHR43409">
    <property type="entry name" value="ANAEROBIC MAGNESIUM-PROTOPORPHYRIN IX MONOMETHYL ESTER CYCLASE-RELATED"/>
    <property type="match status" value="1"/>
</dbReference>
<dbReference type="CDD" id="cd01335">
    <property type="entry name" value="Radical_SAM"/>
    <property type="match status" value="1"/>
</dbReference>
<reference evidence="7 8" key="1">
    <citation type="submission" date="2019-03" db="EMBL/GenBank/DDBJ databases">
        <title>Genomic Encyclopedia of Type Strains, Phase IV (KMG-IV): sequencing the most valuable type-strain genomes for metagenomic binning, comparative biology and taxonomic classification.</title>
        <authorList>
            <person name="Goeker M."/>
        </authorList>
    </citation>
    <scope>NUCLEOTIDE SEQUENCE [LARGE SCALE GENOMIC DNA]</scope>
    <source>
        <strain evidence="7 8">DSM 100433</strain>
    </source>
</reference>
<evidence type="ECO:0000256" key="5">
    <source>
        <dbReference type="ARBA" id="ARBA00023014"/>
    </source>
</evidence>
<dbReference type="Pfam" id="PF16199">
    <property type="entry name" value="Radical_SAM_C"/>
    <property type="match status" value="1"/>
</dbReference>
<evidence type="ECO:0000259" key="6">
    <source>
        <dbReference type="PROSITE" id="PS51918"/>
    </source>
</evidence>
<dbReference type="SMART" id="SM00729">
    <property type="entry name" value="Elp3"/>
    <property type="match status" value="1"/>
</dbReference>
<sequence length="335" mass="37300">MRHRNIAFFVPHLGCKHQCSFCDQRAISGQQAGIEPLEVERTLHRAFTEISERQETEIAFFGGSFTAIERGDMLALLEAAQPFLSEGGFAGIRISTRPDAIDRSVLELLREYGVSAIELGAQSMDERVLSLNGRGHTAGAVREASALIREYGFSLGLQMMTGLYGDSDEGAWRTARELAALGPDTVRIYPTVVLEGTRLAGLYRQGVYHPPGVEETIPLCAGLLEFFERQDIRVIRLGLHASRDVEERLVAGAYHPALRELCEGELCFGRLWDTLKGDPPGRYEVWVHPGMHSKMTGQKRCNLVRLGALGYDIMIRSDRRLSPGEFQVRPAEESR</sequence>
<dbReference type="InterPro" id="IPR058240">
    <property type="entry name" value="rSAM_sf"/>
</dbReference>
<dbReference type="Gene3D" id="3.80.30.20">
    <property type="entry name" value="tm_1862 like domain"/>
    <property type="match status" value="1"/>
</dbReference>
<dbReference type="Pfam" id="PF04055">
    <property type="entry name" value="Radical_SAM"/>
    <property type="match status" value="1"/>
</dbReference>
<evidence type="ECO:0000313" key="8">
    <source>
        <dbReference type="Proteomes" id="UP000294682"/>
    </source>
</evidence>
<dbReference type="SUPFAM" id="SSF102114">
    <property type="entry name" value="Radical SAM enzymes"/>
    <property type="match status" value="1"/>
</dbReference>